<dbReference type="GO" id="GO:0032230">
    <property type="term" value="P:positive regulation of synaptic transmission, GABAergic"/>
    <property type="evidence" value="ECO:0007669"/>
    <property type="project" value="TreeGrafter"/>
</dbReference>
<dbReference type="OrthoDB" id="10069766at2759"/>
<evidence type="ECO:0000313" key="2">
    <source>
        <dbReference type="Proteomes" id="UP000054047"/>
    </source>
</evidence>
<proteinExistence type="predicted"/>
<dbReference type="EMBL" id="KN755348">
    <property type="protein sequence ID" value="KIH49052.1"/>
    <property type="molecule type" value="Genomic_DNA"/>
</dbReference>
<feature type="non-terminal residue" evidence="1">
    <location>
        <position position="97"/>
    </location>
</feature>
<dbReference type="InterPro" id="IPR028823">
    <property type="entry name" value="NALCN"/>
</dbReference>
<keyword evidence="2" id="KW-1185">Reference proteome</keyword>
<protein>
    <recommendedName>
        <fullName evidence="3">Ion transport domain-containing protein</fullName>
    </recommendedName>
</protein>
<name>A0A0C2CGY3_9BILA</name>
<evidence type="ECO:0008006" key="3">
    <source>
        <dbReference type="Google" id="ProtNLM"/>
    </source>
</evidence>
<accession>A0A0C2CGY3</accession>
<organism evidence="1 2">
    <name type="scientific">Ancylostoma duodenale</name>
    <dbReference type="NCBI Taxonomy" id="51022"/>
    <lineage>
        <taxon>Eukaryota</taxon>
        <taxon>Metazoa</taxon>
        <taxon>Ecdysozoa</taxon>
        <taxon>Nematoda</taxon>
        <taxon>Chromadorea</taxon>
        <taxon>Rhabditida</taxon>
        <taxon>Rhabditina</taxon>
        <taxon>Rhabditomorpha</taxon>
        <taxon>Strongyloidea</taxon>
        <taxon>Ancylostomatidae</taxon>
        <taxon>Ancylostomatinae</taxon>
        <taxon>Ancylostoma</taxon>
    </lineage>
</organism>
<reference evidence="1 2" key="1">
    <citation type="submission" date="2013-12" db="EMBL/GenBank/DDBJ databases">
        <title>Draft genome of the parsitic nematode Ancylostoma duodenale.</title>
        <authorList>
            <person name="Mitreva M."/>
        </authorList>
    </citation>
    <scope>NUCLEOTIDE SEQUENCE [LARGE SCALE GENOMIC DNA]</scope>
    <source>
        <strain evidence="1 2">Zhejiang</strain>
    </source>
</reference>
<dbReference type="GO" id="GO:0032224">
    <property type="term" value="P:positive regulation of synaptic transmission, cholinergic"/>
    <property type="evidence" value="ECO:0007669"/>
    <property type="project" value="TreeGrafter"/>
</dbReference>
<dbReference type="GO" id="GO:0005886">
    <property type="term" value="C:plasma membrane"/>
    <property type="evidence" value="ECO:0007669"/>
    <property type="project" value="TreeGrafter"/>
</dbReference>
<evidence type="ECO:0000313" key="1">
    <source>
        <dbReference type="EMBL" id="KIH49052.1"/>
    </source>
</evidence>
<dbReference type="Proteomes" id="UP000054047">
    <property type="component" value="Unassembled WGS sequence"/>
</dbReference>
<dbReference type="AlphaFoldDB" id="A0A0C2CGY3"/>
<dbReference type="PANTHER" id="PTHR46141">
    <property type="entry name" value="SODIUM LEAK CHANNEL NON-SELECTIVE PROTEIN"/>
    <property type="match status" value="1"/>
</dbReference>
<feature type="non-terminal residue" evidence="1">
    <location>
        <position position="1"/>
    </location>
</feature>
<dbReference type="Gene3D" id="1.10.287.70">
    <property type="match status" value="1"/>
</dbReference>
<dbReference type="GO" id="GO:0005261">
    <property type="term" value="F:monoatomic cation channel activity"/>
    <property type="evidence" value="ECO:0007669"/>
    <property type="project" value="InterPro"/>
</dbReference>
<dbReference type="PANTHER" id="PTHR46141:SF1">
    <property type="entry name" value="SODIUM LEAK CHANNEL NALCN"/>
    <property type="match status" value="1"/>
</dbReference>
<gene>
    <name evidence="1" type="ORF">ANCDUO_20874</name>
</gene>
<sequence length="97" mass="11186">STLNLIRPLYNMNIFTYFQVFRIVRLIKASPMLEDFVYKIFGPGKKLGGLVAFMSMFQIITQEGWTDVVVEILRATNESMVPFVAIYFVGYHLLVTL</sequence>